<dbReference type="InterPro" id="IPR036583">
    <property type="entry name" value="23S_rRNA_IVS_sf"/>
</dbReference>
<gene>
    <name evidence="1" type="ORF">JIN81_05220</name>
</gene>
<dbReference type="Pfam" id="PF05635">
    <property type="entry name" value="23S_rRNA_IVP"/>
    <property type="match status" value="1"/>
</dbReference>
<dbReference type="RefSeq" id="WP_200277324.1">
    <property type="nucleotide sequence ID" value="NZ_JAENII010000003.1"/>
</dbReference>
<dbReference type="PANTHER" id="PTHR38471:SF2">
    <property type="entry name" value="FOUR HELIX BUNDLE PROTEIN"/>
    <property type="match status" value="1"/>
</dbReference>
<dbReference type="EMBL" id="JAENII010000003">
    <property type="protein sequence ID" value="MBK1826407.1"/>
    <property type="molecule type" value="Genomic_DNA"/>
</dbReference>
<reference evidence="1" key="1">
    <citation type="submission" date="2021-01" db="EMBL/GenBank/DDBJ databases">
        <title>Modified the classification status of verrucomicrobia.</title>
        <authorList>
            <person name="Feng X."/>
        </authorList>
    </citation>
    <scope>NUCLEOTIDE SEQUENCE</scope>
    <source>
        <strain evidence="1">KCTC 22201</strain>
    </source>
</reference>
<organism evidence="1 2">
    <name type="scientific">Haloferula rosea</name>
    <dbReference type="NCBI Taxonomy" id="490093"/>
    <lineage>
        <taxon>Bacteria</taxon>
        <taxon>Pseudomonadati</taxon>
        <taxon>Verrucomicrobiota</taxon>
        <taxon>Verrucomicrobiia</taxon>
        <taxon>Verrucomicrobiales</taxon>
        <taxon>Verrucomicrobiaceae</taxon>
        <taxon>Haloferula</taxon>
    </lineage>
</organism>
<protein>
    <submittedName>
        <fullName evidence="1">Four helix bundle protein</fullName>
    </submittedName>
</protein>
<dbReference type="AlphaFoldDB" id="A0A934RB73"/>
<dbReference type="Proteomes" id="UP000658278">
    <property type="component" value="Unassembled WGS sequence"/>
</dbReference>
<comment type="caution">
    <text evidence="1">The sequence shown here is derived from an EMBL/GenBank/DDBJ whole genome shotgun (WGS) entry which is preliminary data.</text>
</comment>
<dbReference type="InterPro" id="IPR012657">
    <property type="entry name" value="23S_rRNA-intervening_sequence"/>
</dbReference>
<dbReference type="PANTHER" id="PTHR38471">
    <property type="entry name" value="FOUR HELIX BUNDLE PROTEIN"/>
    <property type="match status" value="1"/>
</dbReference>
<proteinExistence type="predicted"/>
<dbReference type="Gene3D" id="1.20.1440.60">
    <property type="entry name" value="23S rRNA-intervening sequence"/>
    <property type="match status" value="1"/>
</dbReference>
<dbReference type="NCBIfam" id="TIGR02436">
    <property type="entry name" value="four helix bundle protein"/>
    <property type="match status" value="1"/>
</dbReference>
<sequence>MAESNPPFELEERTFQFALRVRQCVNGHPWSKSQWKDLDQVLRSSGSVAANYSEANNAFSKKDFAHRIGVAKKEAGESKLWLRLLGCTSTAEDAKDELRSLYQEADELVRIFSKIHKSSSGG</sequence>
<evidence type="ECO:0000313" key="1">
    <source>
        <dbReference type="EMBL" id="MBK1826407.1"/>
    </source>
</evidence>
<accession>A0A934RB73</accession>
<evidence type="ECO:0000313" key="2">
    <source>
        <dbReference type="Proteomes" id="UP000658278"/>
    </source>
</evidence>
<dbReference type="SUPFAM" id="SSF158446">
    <property type="entry name" value="IVS-encoded protein-like"/>
    <property type="match status" value="1"/>
</dbReference>
<keyword evidence="2" id="KW-1185">Reference proteome</keyword>
<name>A0A934RB73_9BACT</name>